<reference evidence="1 2" key="1">
    <citation type="submission" date="2024-06" db="EMBL/GenBank/DDBJ databases">
        <title>Genomic Encyclopedia of Type Strains, Phase IV (KMG-IV): sequencing the most valuable type-strain genomes for metagenomic binning, comparative biology and taxonomic classification.</title>
        <authorList>
            <person name="Goeker M."/>
        </authorList>
    </citation>
    <scope>NUCLEOTIDE SEQUENCE [LARGE SCALE GENOMIC DNA]</scope>
    <source>
        <strain evidence="1 2">DSM 105042</strain>
    </source>
</reference>
<keyword evidence="2" id="KW-1185">Reference proteome</keyword>
<evidence type="ECO:0008006" key="3">
    <source>
        <dbReference type="Google" id="ProtNLM"/>
    </source>
</evidence>
<gene>
    <name evidence="1" type="ORF">ABID21_003669</name>
</gene>
<evidence type="ECO:0000313" key="2">
    <source>
        <dbReference type="Proteomes" id="UP001549031"/>
    </source>
</evidence>
<comment type="caution">
    <text evidence="1">The sequence shown here is derived from an EMBL/GenBank/DDBJ whole genome shotgun (WGS) entry which is preliminary data.</text>
</comment>
<name>A0ABV2HAQ2_9HYPH</name>
<protein>
    <recommendedName>
        <fullName evidence="3">Transposase</fullName>
    </recommendedName>
</protein>
<accession>A0ABV2HAQ2</accession>
<organism evidence="1 2">
    <name type="scientific">Pseudorhizobium tarimense</name>
    <dbReference type="NCBI Taxonomy" id="1079109"/>
    <lineage>
        <taxon>Bacteria</taxon>
        <taxon>Pseudomonadati</taxon>
        <taxon>Pseudomonadota</taxon>
        <taxon>Alphaproteobacteria</taxon>
        <taxon>Hyphomicrobiales</taxon>
        <taxon>Rhizobiaceae</taxon>
        <taxon>Rhizobium/Agrobacterium group</taxon>
        <taxon>Pseudorhizobium</taxon>
    </lineage>
</organism>
<evidence type="ECO:0000313" key="1">
    <source>
        <dbReference type="EMBL" id="MET3587544.1"/>
    </source>
</evidence>
<sequence>MTWILGFDFSKYTGWATFSPERRKADGNFANVRCGVF</sequence>
<dbReference type="EMBL" id="JBEPLJ010000014">
    <property type="protein sequence ID" value="MET3587544.1"/>
    <property type="molecule type" value="Genomic_DNA"/>
</dbReference>
<dbReference type="Proteomes" id="UP001549031">
    <property type="component" value="Unassembled WGS sequence"/>
</dbReference>
<proteinExistence type="predicted"/>